<keyword evidence="5" id="KW-0216">Detoxification</keyword>
<evidence type="ECO:0000256" key="4">
    <source>
        <dbReference type="ARBA" id="ARBA00013457"/>
    </source>
</evidence>
<dbReference type="Pfam" id="PF03060">
    <property type="entry name" value="NMO"/>
    <property type="match status" value="1"/>
</dbReference>
<dbReference type="AlphaFoldDB" id="A0A7W7VIE3"/>
<evidence type="ECO:0000256" key="10">
    <source>
        <dbReference type="ARBA" id="ARBA00023033"/>
    </source>
</evidence>
<evidence type="ECO:0000256" key="2">
    <source>
        <dbReference type="ARBA" id="ARBA00003535"/>
    </source>
</evidence>
<evidence type="ECO:0000256" key="5">
    <source>
        <dbReference type="ARBA" id="ARBA00022575"/>
    </source>
</evidence>
<dbReference type="SUPFAM" id="SSF51412">
    <property type="entry name" value="Inosine monophosphate dehydrogenase (IMPDH)"/>
    <property type="match status" value="1"/>
</dbReference>
<keyword evidence="8" id="KW-0547">Nucleotide-binding</keyword>
<dbReference type="InterPro" id="IPR013785">
    <property type="entry name" value="Aldolase_TIM"/>
</dbReference>
<evidence type="ECO:0000256" key="12">
    <source>
        <dbReference type="ARBA" id="ARBA00049401"/>
    </source>
</evidence>
<evidence type="ECO:0000313" key="13">
    <source>
        <dbReference type="EMBL" id="MBB4911174.1"/>
    </source>
</evidence>
<protein>
    <recommendedName>
        <fullName evidence="4">Probable nitronate monooxygenase</fullName>
    </recommendedName>
    <alternativeName>
        <fullName evidence="11">Propionate 3-nitronate monooxygenase</fullName>
    </alternativeName>
</protein>
<keyword evidence="10 13" id="KW-0503">Monooxygenase</keyword>
<sequence length="345" mass="35369">MTILDGLDHPVVQAPMAGGGSTPELVAAVSNAGGLGFLAAGYLTADAVRDQITRTRELTDQPFGLNVFVPERSAVDEAAVTAYAAELAAEADRYGVALGDPSGGDDDWDAKLALLSEAHVPVVSFTFGCPAAEVVAEVKRHGSEVFVTVTSVDEAREAVAAGADGLVVQGQEAGAHRGTFVNEGIDHTGLIPVLRKVSSVTDVPLVATGGLATGADVAAVLVAGASAAQLGTMFLPCPESGANPLHLAALAAGDTATEVTRAFTGRPARGLVNRFLSEHSAAAPPAYPHVHQLTRDLRKAGDPQSMSLWAGQSYEFARPLPAADLVRELGAGARKALADAARRWA</sequence>
<dbReference type="EMBL" id="JACHJQ010000009">
    <property type="protein sequence ID" value="MBB4911174.1"/>
    <property type="molecule type" value="Genomic_DNA"/>
</dbReference>
<dbReference type="FunFam" id="3.20.20.70:FF:000154">
    <property type="entry name" value="Probable nitronate monooxygenase"/>
    <property type="match status" value="1"/>
</dbReference>
<evidence type="ECO:0000256" key="8">
    <source>
        <dbReference type="ARBA" id="ARBA00022741"/>
    </source>
</evidence>
<evidence type="ECO:0000256" key="7">
    <source>
        <dbReference type="ARBA" id="ARBA00022643"/>
    </source>
</evidence>
<comment type="catalytic activity">
    <reaction evidence="12">
        <text>3 propionate 3-nitronate + 3 O2 + H2O = 3 3-oxopropanoate + 2 nitrate + nitrite + H2O2 + 3 H(+)</text>
        <dbReference type="Rhea" id="RHEA:57332"/>
        <dbReference type="ChEBI" id="CHEBI:15377"/>
        <dbReference type="ChEBI" id="CHEBI:15378"/>
        <dbReference type="ChEBI" id="CHEBI:15379"/>
        <dbReference type="ChEBI" id="CHEBI:16240"/>
        <dbReference type="ChEBI" id="CHEBI:16301"/>
        <dbReference type="ChEBI" id="CHEBI:17632"/>
        <dbReference type="ChEBI" id="CHEBI:33190"/>
        <dbReference type="ChEBI" id="CHEBI:136067"/>
    </reaction>
</comment>
<dbReference type="GO" id="GO:0009636">
    <property type="term" value="P:response to toxic substance"/>
    <property type="evidence" value="ECO:0007669"/>
    <property type="project" value="UniProtKB-KW"/>
</dbReference>
<dbReference type="InterPro" id="IPR004136">
    <property type="entry name" value="NMO"/>
</dbReference>
<gene>
    <name evidence="13" type="ORF">FHR82_007434</name>
</gene>
<dbReference type="CDD" id="cd04730">
    <property type="entry name" value="NPD_like"/>
    <property type="match status" value="1"/>
</dbReference>
<dbReference type="GO" id="GO:0018580">
    <property type="term" value="F:nitronate monooxygenase activity"/>
    <property type="evidence" value="ECO:0007669"/>
    <property type="project" value="InterPro"/>
</dbReference>
<evidence type="ECO:0000256" key="9">
    <source>
        <dbReference type="ARBA" id="ARBA00023002"/>
    </source>
</evidence>
<dbReference type="PANTHER" id="PTHR42747">
    <property type="entry name" value="NITRONATE MONOOXYGENASE-RELATED"/>
    <property type="match status" value="1"/>
</dbReference>
<dbReference type="Gene3D" id="3.20.20.70">
    <property type="entry name" value="Aldolase class I"/>
    <property type="match status" value="1"/>
</dbReference>
<comment type="similarity">
    <text evidence="3">Belongs to the nitronate monooxygenase family. NMO class I subfamily.</text>
</comment>
<dbReference type="Proteomes" id="UP000520767">
    <property type="component" value="Unassembled WGS sequence"/>
</dbReference>
<keyword evidence="6" id="KW-0285">Flavoprotein</keyword>
<name>A0A7W7VIE3_9PSEU</name>
<keyword evidence="7" id="KW-0288">FMN</keyword>
<evidence type="ECO:0000256" key="11">
    <source>
        <dbReference type="ARBA" id="ARBA00031155"/>
    </source>
</evidence>
<evidence type="ECO:0000313" key="14">
    <source>
        <dbReference type="Proteomes" id="UP000520767"/>
    </source>
</evidence>
<comment type="function">
    <text evidence="2">Nitronate monooxygenase that uses molecular oxygen to catalyze the oxidative denitrification of alkyl nitronates. Acts on propionate 3-nitronate (P3N), the presumed physiological substrate. Probably functions in the detoxification of P3N, a metabolic poison produced by plants and fungi as a defense mechanism.</text>
</comment>
<dbReference type="GO" id="GO:0000166">
    <property type="term" value="F:nucleotide binding"/>
    <property type="evidence" value="ECO:0007669"/>
    <property type="project" value="UniProtKB-KW"/>
</dbReference>
<keyword evidence="14" id="KW-1185">Reference proteome</keyword>
<proteinExistence type="inferred from homology"/>
<comment type="cofactor">
    <cofactor evidence="1">
        <name>FMN</name>
        <dbReference type="ChEBI" id="CHEBI:58210"/>
    </cofactor>
</comment>
<accession>A0A7W7VIE3</accession>
<evidence type="ECO:0000256" key="3">
    <source>
        <dbReference type="ARBA" id="ARBA00009881"/>
    </source>
</evidence>
<comment type="caution">
    <text evidence="13">The sequence shown here is derived from an EMBL/GenBank/DDBJ whole genome shotgun (WGS) entry which is preliminary data.</text>
</comment>
<organism evidence="13 14">
    <name type="scientific">Actinophytocola algeriensis</name>
    <dbReference type="NCBI Taxonomy" id="1768010"/>
    <lineage>
        <taxon>Bacteria</taxon>
        <taxon>Bacillati</taxon>
        <taxon>Actinomycetota</taxon>
        <taxon>Actinomycetes</taxon>
        <taxon>Pseudonocardiales</taxon>
        <taxon>Pseudonocardiaceae</taxon>
    </lineage>
</organism>
<dbReference type="PANTHER" id="PTHR42747:SF3">
    <property type="entry name" value="NITRONATE MONOOXYGENASE-RELATED"/>
    <property type="match status" value="1"/>
</dbReference>
<reference evidence="13 14" key="1">
    <citation type="submission" date="2020-08" db="EMBL/GenBank/DDBJ databases">
        <title>Genomic Encyclopedia of Type Strains, Phase III (KMG-III): the genomes of soil and plant-associated and newly described type strains.</title>
        <authorList>
            <person name="Whitman W."/>
        </authorList>
    </citation>
    <scope>NUCLEOTIDE SEQUENCE [LARGE SCALE GENOMIC DNA]</scope>
    <source>
        <strain evidence="13 14">CECT 8960</strain>
    </source>
</reference>
<keyword evidence="9 13" id="KW-0560">Oxidoreductase</keyword>
<evidence type="ECO:0000256" key="6">
    <source>
        <dbReference type="ARBA" id="ARBA00022630"/>
    </source>
</evidence>
<evidence type="ECO:0000256" key="1">
    <source>
        <dbReference type="ARBA" id="ARBA00001917"/>
    </source>
</evidence>